<gene>
    <name evidence="2" type="ORF">TGRH88_076420</name>
</gene>
<dbReference type="Proteomes" id="UP000557509">
    <property type="component" value="Unassembled WGS sequence"/>
</dbReference>
<organism evidence="2 3">
    <name type="scientific">Toxoplasma gondii</name>
    <dbReference type="NCBI Taxonomy" id="5811"/>
    <lineage>
        <taxon>Eukaryota</taxon>
        <taxon>Sar</taxon>
        <taxon>Alveolata</taxon>
        <taxon>Apicomplexa</taxon>
        <taxon>Conoidasida</taxon>
        <taxon>Coccidia</taxon>
        <taxon>Eucoccidiorida</taxon>
        <taxon>Eimeriorina</taxon>
        <taxon>Sarcocystidae</taxon>
        <taxon>Toxoplasma</taxon>
    </lineage>
</organism>
<sequence>MSSWKRRTGHSGQLWKSCGGKWEPGRCSFSNSLLVVQRNCQGKETCQLKADVELFLDHGVTDPCPDLQNRLLAVDYDCVPLSRPAPLFDAKRETFRSGVTPHYLLVADHTTSCAQKSIVEVSATEAAEVYNLNDARRVCSLHHQCSYFIWDFKSHQATFCSGDGWKRTEKSHGFTIGVKPSQFSIPGYAVYLNYAGICTEPNIVDKKGCINHVKDGATLCSAREQCEFWTASISPGLVSLPGYDHHLWLCSGPPTMMPRDGFVFAAKAQNETSVQPEALLEELARPSEIDLFRFPQGYPTASEVDRAKSLKQAEDSRLVGQIY</sequence>
<evidence type="ECO:0000259" key="1">
    <source>
        <dbReference type="PROSITE" id="PS50228"/>
    </source>
</evidence>
<dbReference type="AlphaFoldDB" id="A0A7J6K4S5"/>
<dbReference type="Pfam" id="PF02140">
    <property type="entry name" value="SUEL_Lectin"/>
    <property type="match status" value="1"/>
</dbReference>
<feature type="domain" description="SUEL-type lectin" evidence="1">
    <location>
        <begin position="12"/>
        <end position="79"/>
    </location>
</feature>
<dbReference type="InterPro" id="IPR000922">
    <property type="entry name" value="Lectin_gal-bd_dom"/>
</dbReference>
<accession>A0A7J6K4S5</accession>
<dbReference type="VEuPathDB" id="ToxoDB:TGME49_232290"/>
<evidence type="ECO:0000313" key="3">
    <source>
        <dbReference type="Proteomes" id="UP000557509"/>
    </source>
</evidence>
<evidence type="ECO:0000313" key="2">
    <source>
        <dbReference type="EMBL" id="KAF4641830.1"/>
    </source>
</evidence>
<dbReference type="InterPro" id="IPR043159">
    <property type="entry name" value="Lectin_gal-bd_sf"/>
</dbReference>
<proteinExistence type="predicted"/>
<name>A0A7J6K4S5_TOXGO</name>
<keyword evidence="3" id="KW-1185">Reference proteome</keyword>
<dbReference type="Gene3D" id="2.60.120.740">
    <property type="match status" value="1"/>
</dbReference>
<reference evidence="2 3" key="1">
    <citation type="submission" date="2020-03" db="EMBL/GenBank/DDBJ databases">
        <title>Genome sequence of Toxoplasma gondii RH-88 strain.</title>
        <authorList>
            <person name="Lorenzi H.A."/>
            <person name="Venepally P."/>
            <person name="Rozenberg A."/>
            <person name="Sibley D."/>
        </authorList>
    </citation>
    <scope>NUCLEOTIDE SEQUENCE [LARGE SCALE GENOMIC DNA]</scope>
    <source>
        <strain evidence="2 3">RH-88</strain>
    </source>
</reference>
<protein>
    <recommendedName>
        <fullName evidence="1">SUEL-type lectin domain-containing protein</fullName>
    </recommendedName>
</protein>
<dbReference type="GO" id="GO:0030246">
    <property type="term" value="F:carbohydrate binding"/>
    <property type="evidence" value="ECO:0007669"/>
    <property type="project" value="InterPro"/>
</dbReference>
<dbReference type="EMBL" id="JAAUHK010000194">
    <property type="protein sequence ID" value="KAF4641830.1"/>
    <property type="molecule type" value="Genomic_DNA"/>
</dbReference>
<dbReference type="PROSITE" id="PS50228">
    <property type="entry name" value="SUEL_LECTIN"/>
    <property type="match status" value="1"/>
</dbReference>
<comment type="caution">
    <text evidence="2">The sequence shown here is derived from an EMBL/GenBank/DDBJ whole genome shotgun (WGS) entry which is preliminary data.</text>
</comment>